<gene>
    <name evidence="1" type="primary">FGENESH: predicted gene_6.38</name>
    <name evidence="1" type="ORF">BN2166_0031160</name>
</gene>
<evidence type="ECO:0000313" key="2">
    <source>
        <dbReference type="Proteomes" id="UP000199069"/>
    </source>
</evidence>
<keyword evidence="2" id="KW-1185">Reference proteome</keyword>
<sequence length="203" mass="23295">MSSGYNALTASPALHGWVHNVLKELRPFVEAPVFDYWLHHDKAGTAQDKVTAIANALQNLWDIRSLTHLPTKEFGRRQDAFLDSVFFRKTALESDMGPDDSGFLAMVRRNALLLTPLNDFMTAIYRGETHCYTNPFHLSDEVDLERCNFRLHWKHEFLRVLNAPRTTVPSTAAHSLLKPEIGRRVATIYETSKGRWERKARAF</sequence>
<dbReference type="AlphaFoldDB" id="A0A0K3CFF3"/>
<dbReference type="EMBL" id="CWKI01000006">
    <property type="protein sequence ID" value="CTR07255.1"/>
    <property type="molecule type" value="Genomic_DNA"/>
</dbReference>
<evidence type="ECO:0000313" key="1">
    <source>
        <dbReference type="EMBL" id="CTR07255.1"/>
    </source>
</evidence>
<accession>A0A0K3CFF3</accession>
<name>A0A0K3CFF3_RHOTO</name>
<organism evidence="1 2">
    <name type="scientific">Rhodotorula toruloides</name>
    <name type="common">Yeast</name>
    <name type="synonym">Rhodosporidium toruloides</name>
    <dbReference type="NCBI Taxonomy" id="5286"/>
    <lineage>
        <taxon>Eukaryota</taxon>
        <taxon>Fungi</taxon>
        <taxon>Dikarya</taxon>
        <taxon>Basidiomycota</taxon>
        <taxon>Pucciniomycotina</taxon>
        <taxon>Microbotryomycetes</taxon>
        <taxon>Sporidiobolales</taxon>
        <taxon>Sporidiobolaceae</taxon>
        <taxon>Rhodotorula</taxon>
    </lineage>
</organism>
<proteinExistence type="predicted"/>
<dbReference type="Proteomes" id="UP000199069">
    <property type="component" value="Unassembled WGS sequence"/>
</dbReference>
<protein>
    <submittedName>
        <fullName evidence="1">Uncharacterized protein</fullName>
    </submittedName>
</protein>
<reference evidence="1 2" key="1">
    <citation type="submission" date="2015-07" db="EMBL/GenBank/DDBJ databases">
        <authorList>
            <person name="Cajimat M.N.B."/>
            <person name="Milazzo M.L."/>
            <person name="Fulhorst C.F."/>
        </authorList>
    </citation>
    <scope>NUCLEOTIDE SEQUENCE [LARGE SCALE GENOMIC DNA]</scope>
    <source>
        <strain evidence="1">Single colony</strain>
    </source>
</reference>